<dbReference type="Proteomes" id="UP000231637">
    <property type="component" value="Chromosome"/>
</dbReference>
<feature type="transmembrane region" description="Helical" evidence="1">
    <location>
        <begin position="75"/>
        <end position="96"/>
    </location>
</feature>
<dbReference type="InterPro" id="IPR001633">
    <property type="entry name" value="EAL_dom"/>
</dbReference>
<dbReference type="PANTHER" id="PTHR33121:SF70">
    <property type="entry name" value="SIGNALING PROTEIN YKOW"/>
    <property type="match status" value="1"/>
</dbReference>
<protein>
    <submittedName>
        <fullName evidence="4">Diguanylate cyclase (GGDEF) domain-containing protein</fullName>
    </submittedName>
</protein>
<dbReference type="InterPro" id="IPR050706">
    <property type="entry name" value="Cyclic-di-GMP_PDE-like"/>
</dbReference>
<evidence type="ECO:0000259" key="2">
    <source>
        <dbReference type="PROSITE" id="PS50883"/>
    </source>
</evidence>
<dbReference type="Gene3D" id="3.20.20.450">
    <property type="entry name" value="EAL domain"/>
    <property type="match status" value="1"/>
</dbReference>
<proteinExistence type="predicted"/>
<dbReference type="NCBIfam" id="TIGR00254">
    <property type="entry name" value="GGDEF"/>
    <property type="match status" value="1"/>
</dbReference>
<dbReference type="KEGG" id="mfn:Ga0123462_0414"/>
<feature type="domain" description="GGDEF" evidence="3">
    <location>
        <begin position="236"/>
        <end position="367"/>
    </location>
</feature>
<evidence type="ECO:0000259" key="3">
    <source>
        <dbReference type="PROSITE" id="PS50887"/>
    </source>
</evidence>
<dbReference type="FunFam" id="3.20.20.450:FF:000001">
    <property type="entry name" value="Cyclic di-GMP phosphodiesterase yahA"/>
    <property type="match status" value="1"/>
</dbReference>
<reference evidence="4 5" key="1">
    <citation type="submission" date="2016-12" db="EMBL/GenBank/DDBJ databases">
        <title>Isolation and genomic insights into novel planktonic Zetaproteobacteria from stratified waters of the Chesapeake Bay.</title>
        <authorList>
            <person name="McAllister S.M."/>
            <person name="Kato S."/>
            <person name="Chan C.S."/>
            <person name="Chiu B.K."/>
            <person name="Field E.K."/>
        </authorList>
    </citation>
    <scope>NUCLEOTIDE SEQUENCE [LARGE SCALE GENOMIC DNA]</scope>
    <source>
        <strain evidence="4 5">CP-8</strain>
    </source>
</reference>
<dbReference type="OrthoDB" id="5293040at2"/>
<dbReference type="RefSeq" id="WP_100264770.1">
    <property type="nucleotide sequence ID" value="NZ_CP018800.1"/>
</dbReference>
<keyword evidence="1" id="KW-1133">Transmembrane helix</keyword>
<dbReference type="SMART" id="SM00267">
    <property type="entry name" value="GGDEF"/>
    <property type="match status" value="1"/>
</dbReference>
<name>A0A2K8L4X6_9PROT</name>
<keyword evidence="1" id="KW-0472">Membrane</keyword>
<dbReference type="EMBL" id="CP018800">
    <property type="protein sequence ID" value="ATX81289.1"/>
    <property type="molecule type" value="Genomic_DNA"/>
</dbReference>
<evidence type="ECO:0000313" key="4">
    <source>
        <dbReference type="EMBL" id="ATX81289.1"/>
    </source>
</evidence>
<feature type="transmembrane region" description="Helical" evidence="1">
    <location>
        <begin position="125"/>
        <end position="149"/>
    </location>
</feature>
<dbReference type="CDD" id="cd01949">
    <property type="entry name" value="GGDEF"/>
    <property type="match status" value="1"/>
</dbReference>
<keyword evidence="5" id="KW-1185">Reference proteome</keyword>
<dbReference type="SUPFAM" id="SSF141868">
    <property type="entry name" value="EAL domain-like"/>
    <property type="match status" value="1"/>
</dbReference>
<dbReference type="AlphaFoldDB" id="A0A2K8L4X6"/>
<keyword evidence="1" id="KW-0812">Transmembrane</keyword>
<dbReference type="GO" id="GO:0071111">
    <property type="term" value="F:cyclic-guanylate-specific phosphodiesterase activity"/>
    <property type="evidence" value="ECO:0007669"/>
    <property type="project" value="InterPro"/>
</dbReference>
<accession>A0A2K8L4X6</accession>
<dbReference type="PROSITE" id="PS50887">
    <property type="entry name" value="GGDEF"/>
    <property type="match status" value="1"/>
</dbReference>
<gene>
    <name evidence="4" type="ORF">Ga0123462_0414</name>
</gene>
<dbReference type="Pfam" id="PF00990">
    <property type="entry name" value="GGDEF"/>
    <property type="match status" value="1"/>
</dbReference>
<evidence type="ECO:0000256" key="1">
    <source>
        <dbReference type="SAM" id="Phobius"/>
    </source>
</evidence>
<dbReference type="Gene3D" id="3.30.70.270">
    <property type="match status" value="1"/>
</dbReference>
<feature type="transmembrane region" description="Helical" evidence="1">
    <location>
        <begin position="49"/>
        <end position="69"/>
    </location>
</feature>
<feature type="transmembrane region" description="Helical" evidence="1">
    <location>
        <begin position="156"/>
        <end position="176"/>
    </location>
</feature>
<dbReference type="InterPro" id="IPR029787">
    <property type="entry name" value="Nucleotide_cyclase"/>
</dbReference>
<dbReference type="PROSITE" id="PS50883">
    <property type="entry name" value="EAL"/>
    <property type="match status" value="1"/>
</dbReference>
<feature type="transmembrane region" description="Helical" evidence="1">
    <location>
        <begin position="24"/>
        <end position="42"/>
    </location>
</feature>
<dbReference type="CDD" id="cd01948">
    <property type="entry name" value="EAL"/>
    <property type="match status" value="1"/>
</dbReference>
<dbReference type="InterPro" id="IPR035919">
    <property type="entry name" value="EAL_sf"/>
</dbReference>
<evidence type="ECO:0000313" key="5">
    <source>
        <dbReference type="Proteomes" id="UP000231637"/>
    </source>
</evidence>
<dbReference type="Pfam" id="PF00563">
    <property type="entry name" value="EAL"/>
    <property type="match status" value="1"/>
</dbReference>
<dbReference type="InterPro" id="IPR043128">
    <property type="entry name" value="Rev_trsase/Diguanyl_cyclase"/>
</dbReference>
<dbReference type="PANTHER" id="PTHR33121">
    <property type="entry name" value="CYCLIC DI-GMP PHOSPHODIESTERASE PDEF"/>
    <property type="match status" value="1"/>
</dbReference>
<feature type="domain" description="EAL" evidence="2">
    <location>
        <begin position="376"/>
        <end position="630"/>
    </location>
</feature>
<dbReference type="SUPFAM" id="SSF55073">
    <property type="entry name" value="Nucleotide cyclase"/>
    <property type="match status" value="1"/>
</dbReference>
<sequence>MSPDLQELFRAEAEARDWGERRKGVRLALFAAIPVCLLFTVVNYFAVHYWLASVLISTTFLLLLPSILLSTSERYIVLAEYLLMFGAVLNFGALFIDGGIAETGVYWVYVYPFVAFYIMGQNRGWLWISLFGGALLLCAGLHAYGIIVLPYQEDRLSFFFASFIFYSLIASIFNMLRNNFEQKLTALLKERTATAEAYLDELKHRMLHSQLTGLPNRGLMLDRLEQILYSARRSNTPVAVALINIDRLTEINNVLGHKAGDDVLKHVARSLKDAVRDMDTVAHIGADEFAVIMPTVGTDLIEHASKRMLEVFSHPVEVEETSLEISAQTGFAIFPEHGGSANELLQAADSAMRLAKKEQSSVRVYDASHNPFNLRHLELYRDLKRALAADELQLYYQPQIDLKSGKVVSAEALMRWMHPDEGFISPGEFIPLAEQTGLITKLSRWALKRAIKQCAKWQVMQNSRVGVSVNLSCRCLVEPDLIDLISRLLSRYNLSGDYLTVEVTESLFMEKSEQVVEALNTLRKMGVKVAIDDFGTGYSSLSYLKTLPVDELKIDQAFIFPMANSKQDQMIVHSIVELGKSLGFSLLAEGVEDRVTGEILKEIGVHRVQGFHYARPMPIDHFCAWMGAAQFDRMTEAGGQ</sequence>
<dbReference type="InterPro" id="IPR000160">
    <property type="entry name" value="GGDEF_dom"/>
</dbReference>
<dbReference type="SMART" id="SM00052">
    <property type="entry name" value="EAL"/>
    <property type="match status" value="1"/>
</dbReference>
<organism evidence="4 5">
    <name type="scientific">Mariprofundus ferrinatatus</name>
    <dbReference type="NCBI Taxonomy" id="1921087"/>
    <lineage>
        <taxon>Bacteria</taxon>
        <taxon>Pseudomonadati</taxon>
        <taxon>Pseudomonadota</taxon>
        <taxon>Candidatius Mariprofundia</taxon>
        <taxon>Mariprofundales</taxon>
        <taxon>Mariprofundaceae</taxon>
        <taxon>Mariprofundus</taxon>
    </lineage>
</organism>